<sequence>MLKWAYQQPRPSYLAAEDNVAKASQLTGSATTSSGDYKEFHALRKQLKMKRKSLGKENQLTTSTPLPAFKQTRTTPFRPLNCVYASTLPTFEAEYSPSQATATGTGTGTGTTRTTCGITVPGPLLALRGLCVPDSYFDKPRYLDEQQQQQQEQEQEPPGQLLPEANTTNALSSRQMGDVTLERMIDAILESTRKPPNHRYASTHSSTYRPAFDPASDLCENWPTAHFEEREIIGSPSHLPTHSRSKIRSQQLLLRRQRVVRRKRKIATKISSSVRHSAQKLLSAASRSSQKEKQKQKQKPLRRHISPDSGHNSTSDCEFEIDIRQFNVADEYLEEEEKDEGLREELEEKSLNTKRRLNFSFSEDLFVDK</sequence>
<protein>
    <submittedName>
        <fullName evidence="2">Uncharacterized protein</fullName>
    </submittedName>
</protein>
<keyword evidence="3" id="KW-1185">Reference proteome</keyword>
<gene>
    <name evidence="2" type="primary">Dwil\GK16007</name>
    <name evidence="2" type="ORF">Dwil_GK16007</name>
</gene>
<evidence type="ECO:0000313" key="2">
    <source>
        <dbReference type="EMBL" id="EDW86262.1"/>
    </source>
</evidence>
<evidence type="ECO:0000313" key="3">
    <source>
        <dbReference type="Proteomes" id="UP000007798"/>
    </source>
</evidence>
<dbReference type="HOGENOM" id="CLU_038631_0_0_1"/>
<dbReference type="InParanoid" id="B4NQ37"/>
<dbReference type="OMA" id="EEHCQLN"/>
<dbReference type="OrthoDB" id="7869990at2759"/>
<feature type="region of interest" description="Disordered" evidence="1">
    <location>
        <begin position="144"/>
        <end position="165"/>
    </location>
</feature>
<evidence type="ECO:0000256" key="1">
    <source>
        <dbReference type="SAM" id="MobiDB-lite"/>
    </source>
</evidence>
<organism evidence="2 3">
    <name type="scientific">Drosophila willistoni</name>
    <name type="common">Fruit fly</name>
    <dbReference type="NCBI Taxonomy" id="7260"/>
    <lineage>
        <taxon>Eukaryota</taxon>
        <taxon>Metazoa</taxon>
        <taxon>Ecdysozoa</taxon>
        <taxon>Arthropoda</taxon>
        <taxon>Hexapoda</taxon>
        <taxon>Insecta</taxon>
        <taxon>Pterygota</taxon>
        <taxon>Neoptera</taxon>
        <taxon>Endopterygota</taxon>
        <taxon>Diptera</taxon>
        <taxon>Brachycera</taxon>
        <taxon>Muscomorpha</taxon>
        <taxon>Ephydroidea</taxon>
        <taxon>Drosophilidae</taxon>
        <taxon>Drosophila</taxon>
        <taxon>Sophophora</taxon>
    </lineage>
</organism>
<dbReference type="Pfam" id="PF16056">
    <property type="entry name" value="DUF4799"/>
    <property type="match status" value="1"/>
</dbReference>
<feature type="region of interest" description="Disordered" evidence="1">
    <location>
        <begin position="190"/>
        <end position="210"/>
    </location>
</feature>
<reference evidence="2 3" key="1">
    <citation type="journal article" date="2007" name="Nature">
        <title>Evolution of genes and genomes on the Drosophila phylogeny.</title>
        <authorList>
            <consortium name="Drosophila 12 Genomes Consortium"/>
            <person name="Clark A.G."/>
            <person name="Eisen M.B."/>
            <person name="Smith D.R."/>
            <person name="Bergman C.M."/>
            <person name="Oliver B."/>
            <person name="Markow T.A."/>
            <person name="Kaufman T.C."/>
            <person name="Kellis M."/>
            <person name="Gelbart W."/>
            <person name="Iyer V.N."/>
            <person name="Pollard D.A."/>
            <person name="Sackton T.B."/>
            <person name="Larracuente A.M."/>
            <person name="Singh N.D."/>
            <person name="Abad J.P."/>
            <person name="Abt D.N."/>
            <person name="Adryan B."/>
            <person name="Aguade M."/>
            <person name="Akashi H."/>
            <person name="Anderson W.W."/>
            <person name="Aquadro C.F."/>
            <person name="Ardell D.H."/>
            <person name="Arguello R."/>
            <person name="Artieri C.G."/>
            <person name="Barbash D.A."/>
            <person name="Barker D."/>
            <person name="Barsanti P."/>
            <person name="Batterham P."/>
            <person name="Batzoglou S."/>
            <person name="Begun D."/>
            <person name="Bhutkar A."/>
            <person name="Blanco E."/>
            <person name="Bosak S.A."/>
            <person name="Bradley R.K."/>
            <person name="Brand A.D."/>
            <person name="Brent M.R."/>
            <person name="Brooks A.N."/>
            <person name="Brown R.H."/>
            <person name="Butlin R.K."/>
            <person name="Caggese C."/>
            <person name="Calvi B.R."/>
            <person name="Bernardo de Carvalho A."/>
            <person name="Caspi A."/>
            <person name="Castrezana S."/>
            <person name="Celniker S.E."/>
            <person name="Chang J.L."/>
            <person name="Chapple C."/>
            <person name="Chatterji S."/>
            <person name="Chinwalla A."/>
            <person name="Civetta A."/>
            <person name="Clifton S.W."/>
            <person name="Comeron J.M."/>
            <person name="Costello J.C."/>
            <person name="Coyne J.A."/>
            <person name="Daub J."/>
            <person name="David R.G."/>
            <person name="Delcher A.L."/>
            <person name="Delehaunty K."/>
            <person name="Do C.B."/>
            <person name="Ebling H."/>
            <person name="Edwards K."/>
            <person name="Eickbush T."/>
            <person name="Evans J.D."/>
            <person name="Filipski A."/>
            <person name="Findeiss S."/>
            <person name="Freyhult E."/>
            <person name="Fulton L."/>
            <person name="Fulton R."/>
            <person name="Garcia A.C."/>
            <person name="Gardiner A."/>
            <person name="Garfield D.A."/>
            <person name="Garvin B.E."/>
            <person name="Gibson G."/>
            <person name="Gilbert D."/>
            <person name="Gnerre S."/>
            <person name="Godfrey J."/>
            <person name="Good R."/>
            <person name="Gotea V."/>
            <person name="Gravely B."/>
            <person name="Greenberg A.J."/>
            <person name="Griffiths-Jones S."/>
            <person name="Gross S."/>
            <person name="Guigo R."/>
            <person name="Gustafson E.A."/>
            <person name="Haerty W."/>
            <person name="Hahn M.W."/>
            <person name="Halligan D.L."/>
            <person name="Halpern A.L."/>
            <person name="Halter G.M."/>
            <person name="Han M.V."/>
            <person name="Heger A."/>
            <person name="Hillier L."/>
            <person name="Hinrichs A.S."/>
            <person name="Holmes I."/>
            <person name="Hoskins R.A."/>
            <person name="Hubisz M.J."/>
            <person name="Hultmark D."/>
            <person name="Huntley M.A."/>
            <person name="Jaffe D.B."/>
            <person name="Jagadeeshan S."/>
            <person name="Jeck W.R."/>
            <person name="Johnson J."/>
            <person name="Jones C.D."/>
            <person name="Jordan W.C."/>
            <person name="Karpen G.H."/>
            <person name="Kataoka E."/>
            <person name="Keightley P.D."/>
            <person name="Kheradpour P."/>
            <person name="Kirkness E.F."/>
            <person name="Koerich L.B."/>
            <person name="Kristiansen K."/>
            <person name="Kudrna D."/>
            <person name="Kulathinal R.J."/>
            <person name="Kumar S."/>
            <person name="Kwok R."/>
            <person name="Lander E."/>
            <person name="Langley C.H."/>
            <person name="Lapoint R."/>
            <person name="Lazzaro B.P."/>
            <person name="Lee S.J."/>
            <person name="Levesque L."/>
            <person name="Li R."/>
            <person name="Lin C.F."/>
            <person name="Lin M.F."/>
            <person name="Lindblad-Toh K."/>
            <person name="Llopart A."/>
            <person name="Long M."/>
            <person name="Low L."/>
            <person name="Lozovsky E."/>
            <person name="Lu J."/>
            <person name="Luo M."/>
            <person name="Machado C.A."/>
            <person name="Makalowski W."/>
            <person name="Marzo M."/>
            <person name="Matsuda M."/>
            <person name="Matzkin L."/>
            <person name="McAllister B."/>
            <person name="McBride C.S."/>
            <person name="McKernan B."/>
            <person name="McKernan K."/>
            <person name="Mendez-Lago M."/>
            <person name="Minx P."/>
            <person name="Mollenhauer M.U."/>
            <person name="Montooth K."/>
            <person name="Mount S.M."/>
            <person name="Mu X."/>
            <person name="Myers E."/>
            <person name="Negre B."/>
            <person name="Newfeld S."/>
            <person name="Nielsen R."/>
            <person name="Noor M.A."/>
            <person name="O'Grady P."/>
            <person name="Pachter L."/>
            <person name="Papaceit M."/>
            <person name="Parisi M.J."/>
            <person name="Parisi M."/>
            <person name="Parts L."/>
            <person name="Pedersen J.S."/>
            <person name="Pesole G."/>
            <person name="Phillippy A.M."/>
            <person name="Ponting C.P."/>
            <person name="Pop M."/>
            <person name="Porcelli D."/>
            <person name="Powell J.R."/>
            <person name="Prohaska S."/>
            <person name="Pruitt K."/>
            <person name="Puig M."/>
            <person name="Quesneville H."/>
            <person name="Ram K.R."/>
            <person name="Rand D."/>
            <person name="Rasmussen M.D."/>
            <person name="Reed L.K."/>
            <person name="Reenan R."/>
            <person name="Reily A."/>
            <person name="Remington K.A."/>
            <person name="Rieger T.T."/>
            <person name="Ritchie M.G."/>
            <person name="Robin C."/>
            <person name="Rogers Y.H."/>
            <person name="Rohde C."/>
            <person name="Rozas J."/>
            <person name="Rubenfield M.J."/>
            <person name="Ruiz A."/>
            <person name="Russo S."/>
            <person name="Salzberg S.L."/>
            <person name="Sanchez-Gracia A."/>
            <person name="Saranga D.J."/>
            <person name="Sato H."/>
            <person name="Schaeffer S.W."/>
            <person name="Schatz M.C."/>
            <person name="Schlenke T."/>
            <person name="Schwartz R."/>
            <person name="Segarra C."/>
            <person name="Singh R.S."/>
            <person name="Sirot L."/>
            <person name="Sirota M."/>
            <person name="Sisneros N.B."/>
            <person name="Smith C.D."/>
            <person name="Smith T.F."/>
            <person name="Spieth J."/>
            <person name="Stage D.E."/>
            <person name="Stark A."/>
            <person name="Stephan W."/>
            <person name="Strausberg R.L."/>
            <person name="Strempel S."/>
            <person name="Sturgill D."/>
            <person name="Sutton G."/>
            <person name="Sutton G.G."/>
            <person name="Tao W."/>
            <person name="Teichmann S."/>
            <person name="Tobari Y.N."/>
            <person name="Tomimura Y."/>
            <person name="Tsolas J.M."/>
            <person name="Valente V.L."/>
            <person name="Venter E."/>
            <person name="Venter J.C."/>
            <person name="Vicario S."/>
            <person name="Vieira F.G."/>
            <person name="Vilella A.J."/>
            <person name="Villasante A."/>
            <person name="Walenz B."/>
            <person name="Wang J."/>
            <person name="Wasserman M."/>
            <person name="Watts T."/>
            <person name="Wilson D."/>
            <person name="Wilson R.K."/>
            <person name="Wing R.A."/>
            <person name="Wolfner M.F."/>
            <person name="Wong A."/>
            <person name="Wong G.K."/>
            <person name="Wu C.I."/>
            <person name="Wu G."/>
            <person name="Yamamoto D."/>
            <person name="Yang H.P."/>
            <person name="Yang S.P."/>
            <person name="Yorke J.A."/>
            <person name="Yoshida K."/>
            <person name="Zdobnov E."/>
            <person name="Zhang P."/>
            <person name="Zhang Y."/>
            <person name="Zimin A.V."/>
            <person name="Baldwin J."/>
            <person name="Abdouelleil A."/>
            <person name="Abdulkadir J."/>
            <person name="Abebe A."/>
            <person name="Abera B."/>
            <person name="Abreu J."/>
            <person name="Acer S.C."/>
            <person name="Aftuck L."/>
            <person name="Alexander A."/>
            <person name="An P."/>
            <person name="Anderson E."/>
            <person name="Anderson S."/>
            <person name="Arachi H."/>
            <person name="Azer M."/>
            <person name="Bachantsang P."/>
            <person name="Barry A."/>
            <person name="Bayul T."/>
            <person name="Berlin A."/>
            <person name="Bessette D."/>
            <person name="Bloom T."/>
            <person name="Blye J."/>
            <person name="Boguslavskiy L."/>
            <person name="Bonnet C."/>
            <person name="Boukhgalter B."/>
            <person name="Bourzgui I."/>
            <person name="Brown A."/>
            <person name="Cahill P."/>
            <person name="Channer S."/>
            <person name="Cheshatsang Y."/>
            <person name="Chuda L."/>
            <person name="Citroen M."/>
            <person name="Collymore A."/>
            <person name="Cooke P."/>
            <person name="Costello M."/>
            <person name="D'Aco K."/>
            <person name="Daza R."/>
            <person name="De Haan G."/>
            <person name="DeGray S."/>
            <person name="DeMaso C."/>
            <person name="Dhargay N."/>
            <person name="Dooley K."/>
            <person name="Dooley E."/>
            <person name="Doricent M."/>
            <person name="Dorje P."/>
            <person name="Dorjee K."/>
            <person name="Dupes A."/>
            <person name="Elong R."/>
            <person name="Falk J."/>
            <person name="Farina A."/>
            <person name="Faro S."/>
            <person name="Ferguson D."/>
            <person name="Fisher S."/>
            <person name="Foley C.D."/>
            <person name="Franke A."/>
            <person name="Friedrich D."/>
            <person name="Gadbois L."/>
            <person name="Gearin G."/>
            <person name="Gearin C.R."/>
            <person name="Giannoukos G."/>
            <person name="Goode T."/>
            <person name="Graham J."/>
            <person name="Grandbois E."/>
            <person name="Grewal S."/>
            <person name="Gyaltsen K."/>
            <person name="Hafez N."/>
            <person name="Hagos B."/>
            <person name="Hall J."/>
            <person name="Henson C."/>
            <person name="Hollinger A."/>
            <person name="Honan T."/>
            <person name="Huard M.D."/>
            <person name="Hughes L."/>
            <person name="Hurhula B."/>
            <person name="Husby M.E."/>
            <person name="Kamat A."/>
            <person name="Kanga B."/>
            <person name="Kashin S."/>
            <person name="Khazanovich D."/>
            <person name="Kisner P."/>
            <person name="Lance K."/>
            <person name="Lara M."/>
            <person name="Lee W."/>
            <person name="Lennon N."/>
            <person name="Letendre F."/>
            <person name="LeVine R."/>
            <person name="Lipovsky A."/>
            <person name="Liu X."/>
            <person name="Liu J."/>
            <person name="Liu S."/>
            <person name="Lokyitsang T."/>
            <person name="Lokyitsang Y."/>
            <person name="Lubonja R."/>
            <person name="Lui A."/>
            <person name="MacDonald P."/>
            <person name="Magnisalis V."/>
            <person name="Maru K."/>
            <person name="Matthews C."/>
            <person name="McCusker W."/>
            <person name="McDonough S."/>
            <person name="Mehta T."/>
            <person name="Meldrim J."/>
            <person name="Meneus L."/>
            <person name="Mihai O."/>
            <person name="Mihalev A."/>
            <person name="Mihova T."/>
            <person name="Mittelman R."/>
            <person name="Mlenga V."/>
            <person name="Montmayeur A."/>
            <person name="Mulrain L."/>
            <person name="Navidi A."/>
            <person name="Naylor J."/>
            <person name="Negash T."/>
            <person name="Nguyen T."/>
            <person name="Nguyen N."/>
            <person name="Nicol R."/>
            <person name="Norbu C."/>
            <person name="Norbu N."/>
            <person name="Novod N."/>
            <person name="O'Neill B."/>
            <person name="Osman S."/>
            <person name="Markiewicz E."/>
            <person name="Oyono O.L."/>
            <person name="Patti C."/>
            <person name="Phunkhang P."/>
            <person name="Pierre F."/>
            <person name="Priest M."/>
            <person name="Raghuraman S."/>
            <person name="Rege F."/>
            <person name="Reyes R."/>
            <person name="Rise C."/>
            <person name="Rogov P."/>
            <person name="Ross K."/>
            <person name="Ryan E."/>
            <person name="Settipalli S."/>
            <person name="Shea T."/>
            <person name="Sherpa N."/>
            <person name="Shi L."/>
            <person name="Shih D."/>
            <person name="Sparrow T."/>
            <person name="Spaulding J."/>
            <person name="Stalker J."/>
            <person name="Stange-Thomann N."/>
            <person name="Stavropoulos S."/>
            <person name="Stone C."/>
            <person name="Strader C."/>
            <person name="Tesfaye S."/>
            <person name="Thomson T."/>
            <person name="Thoulutsang Y."/>
            <person name="Thoulutsang D."/>
            <person name="Topham K."/>
            <person name="Topping I."/>
            <person name="Tsamla T."/>
            <person name="Vassiliev H."/>
            <person name="Vo A."/>
            <person name="Wangchuk T."/>
            <person name="Wangdi T."/>
            <person name="Weiand M."/>
            <person name="Wilkinson J."/>
            <person name="Wilson A."/>
            <person name="Yadav S."/>
            <person name="Young G."/>
            <person name="Yu Q."/>
            <person name="Zembek L."/>
            <person name="Zhong D."/>
            <person name="Zimmer A."/>
            <person name="Zwirko Z."/>
            <person name="Jaffe D.B."/>
            <person name="Alvarez P."/>
            <person name="Brockman W."/>
            <person name="Butler J."/>
            <person name="Chin C."/>
            <person name="Gnerre S."/>
            <person name="Grabherr M."/>
            <person name="Kleber M."/>
            <person name="Mauceli E."/>
            <person name="MacCallum I."/>
        </authorList>
    </citation>
    <scope>NUCLEOTIDE SEQUENCE [LARGE SCALE GENOMIC DNA]</scope>
    <source>
        <strain evidence="3">Tucson 14030-0811.24</strain>
    </source>
</reference>
<name>B4NQ37_DROWI</name>
<proteinExistence type="predicted"/>
<dbReference type="AlphaFoldDB" id="B4NQ37"/>
<feature type="region of interest" description="Disordered" evidence="1">
    <location>
        <begin position="270"/>
        <end position="316"/>
    </location>
</feature>
<dbReference type="PhylomeDB" id="B4NQ37"/>
<dbReference type="EMBL" id="CH964291">
    <property type="protein sequence ID" value="EDW86262.1"/>
    <property type="molecule type" value="Genomic_DNA"/>
</dbReference>
<dbReference type="InterPro" id="IPR032057">
    <property type="entry name" value="DUF4799"/>
</dbReference>
<dbReference type="Proteomes" id="UP000007798">
    <property type="component" value="Unassembled WGS sequence"/>
</dbReference>
<accession>B4NQ37</accession>
<dbReference type="eggNOG" id="ENOG502T9BV">
    <property type="taxonomic scope" value="Eukaryota"/>
</dbReference>